<proteinExistence type="inferred from homology"/>
<evidence type="ECO:0000256" key="5">
    <source>
        <dbReference type="PROSITE-ProRule" id="PRU01016"/>
    </source>
</evidence>
<comment type="similarity">
    <text evidence="5 6">Belongs to the class I-like SAM-binding methyltransferase superfamily. C5-methyltransferase family.</text>
</comment>
<evidence type="ECO:0000256" key="2">
    <source>
        <dbReference type="ARBA" id="ARBA00022679"/>
    </source>
</evidence>
<dbReference type="PANTHER" id="PTHR10629">
    <property type="entry name" value="CYTOSINE-SPECIFIC METHYLTRANSFERASE"/>
    <property type="match status" value="1"/>
</dbReference>
<evidence type="ECO:0000256" key="7">
    <source>
        <dbReference type="RuleBase" id="RU000417"/>
    </source>
</evidence>
<dbReference type="InterPro" id="IPR050390">
    <property type="entry name" value="C5-Methyltransferase"/>
</dbReference>
<dbReference type="SUPFAM" id="SSF53335">
    <property type="entry name" value="S-adenosyl-L-methionine-dependent methyltransferases"/>
    <property type="match status" value="1"/>
</dbReference>
<comment type="catalytic activity">
    <reaction evidence="7">
        <text>a 2'-deoxycytidine in DNA + S-adenosyl-L-methionine = a 5-methyl-2'-deoxycytidine in DNA + S-adenosyl-L-homocysteine + H(+)</text>
        <dbReference type="Rhea" id="RHEA:13681"/>
        <dbReference type="Rhea" id="RHEA-COMP:11369"/>
        <dbReference type="Rhea" id="RHEA-COMP:11370"/>
        <dbReference type="ChEBI" id="CHEBI:15378"/>
        <dbReference type="ChEBI" id="CHEBI:57856"/>
        <dbReference type="ChEBI" id="CHEBI:59789"/>
        <dbReference type="ChEBI" id="CHEBI:85452"/>
        <dbReference type="ChEBI" id="CHEBI:85454"/>
        <dbReference type="EC" id="2.1.1.37"/>
    </reaction>
</comment>
<dbReference type="AlphaFoldDB" id="A0A4T2HAD7"/>
<organism evidence="8 9">
    <name type="scientific">Streptococcus suis</name>
    <dbReference type="NCBI Taxonomy" id="1307"/>
    <lineage>
        <taxon>Bacteria</taxon>
        <taxon>Bacillati</taxon>
        <taxon>Bacillota</taxon>
        <taxon>Bacilli</taxon>
        <taxon>Lactobacillales</taxon>
        <taxon>Streptococcaceae</taxon>
        <taxon>Streptococcus</taxon>
    </lineage>
</organism>
<keyword evidence="1 5" id="KW-0489">Methyltransferase</keyword>
<dbReference type="PROSITE" id="PS51679">
    <property type="entry name" value="SAM_MT_C5"/>
    <property type="match status" value="1"/>
</dbReference>
<dbReference type="Proteomes" id="UP000305768">
    <property type="component" value="Unassembled WGS sequence"/>
</dbReference>
<dbReference type="Gene3D" id="3.40.50.150">
    <property type="entry name" value="Vaccinia Virus protein VP39"/>
    <property type="match status" value="1"/>
</dbReference>
<evidence type="ECO:0000256" key="6">
    <source>
        <dbReference type="RuleBase" id="RU000416"/>
    </source>
</evidence>
<accession>A0A4T2HAD7</accession>
<name>A0A4T2HAD7_STRSU</name>
<dbReference type="PROSITE" id="PS00094">
    <property type="entry name" value="C5_MTASE_1"/>
    <property type="match status" value="1"/>
</dbReference>
<dbReference type="InterPro" id="IPR001525">
    <property type="entry name" value="C5_MeTfrase"/>
</dbReference>
<dbReference type="NCBIfam" id="TIGR00675">
    <property type="entry name" value="dcm"/>
    <property type="match status" value="1"/>
</dbReference>
<dbReference type="GO" id="GO:0003677">
    <property type="term" value="F:DNA binding"/>
    <property type="evidence" value="ECO:0007669"/>
    <property type="project" value="TreeGrafter"/>
</dbReference>
<protein>
    <recommendedName>
        <fullName evidence="7">Cytosine-specific methyltransferase</fullName>
        <ecNumber evidence="7">2.1.1.37</ecNumber>
    </recommendedName>
</protein>
<evidence type="ECO:0000313" key="8">
    <source>
        <dbReference type="EMBL" id="TII08800.1"/>
    </source>
</evidence>
<dbReference type="EC" id="2.1.1.37" evidence="7"/>
<dbReference type="InterPro" id="IPR018117">
    <property type="entry name" value="C5_DNA_meth_AS"/>
</dbReference>
<feature type="active site" evidence="5">
    <location>
        <position position="77"/>
    </location>
</feature>
<dbReference type="Pfam" id="PF00145">
    <property type="entry name" value="DNA_methylase"/>
    <property type="match status" value="1"/>
</dbReference>
<comment type="caution">
    <text evidence="8">The sequence shown here is derived from an EMBL/GenBank/DDBJ whole genome shotgun (WGS) entry which is preliminary data.</text>
</comment>
<dbReference type="GO" id="GO:0044027">
    <property type="term" value="P:negative regulation of gene expression via chromosomal CpG island methylation"/>
    <property type="evidence" value="ECO:0007669"/>
    <property type="project" value="TreeGrafter"/>
</dbReference>
<keyword evidence="4" id="KW-0680">Restriction system</keyword>
<dbReference type="GO" id="GO:0003886">
    <property type="term" value="F:DNA (cytosine-5-)-methyltransferase activity"/>
    <property type="evidence" value="ECO:0007669"/>
    <property type="project" value="UniProtKB-EC"/>
</dbReference>
<keyword evidence="2 5" id="KW-0808">Transferase</keyword>
<dbReference type="PANTHER" id="PTHR10629:SF52">
    <property type="entry name" value="DNA (CYTOSINE-5)-METHYLTRANSFERASE 1"/>
    <property type="match status" value="1"/>
</dbReference>
<dbReference type="Gene3D" id="3.90.120.10">
    <property type="entry name" value="DNA Methylase, subunit A, domain 2"/>
    <property type="match status" value="1"/>
</dbReference>
<dbReference type="InterPro" id="IPR029063">
    <property type="entry name" value="SAM-dependent_MTases_sf"/>
</dbReference>
<dbReference type="GO" id="GO:0032259">
    <property type="term" value="P:methylation"/>
    <property type="evidence" value="ECO:0007669"/>
    <property type="project" value="UniProtKB-KW"/>
</dbReference>
<keyword evidence="3 5" id="KW-0949">S-adenosyl-L-methionine</keyword>
<sequence length="406" mass="46236">MKVRKPRVISLFSGAGGMDLGFEKAGFEIAYANDIMPEAVNTYNKNFSHQSVLADITTVKSEELPDDIDVVIGGFPCQGFSIANKNRNTEDKRNFLYLEMLRIIKDKKPKFFLAENVKGILSLGKGKVIQMIIKDFESIGYKVDYKLVNAAEYGVPQARERVLIMGNRIGAENKFPETTHSLTGENLLMPQAITTETAIGWLSDVPLKPTDQKVDGKLVKNHIASENVKDKFWGRKYDVNQHEICDYLKYWRDKAGWSTKKIDDHFGYKYTAGHWFRKDNNSGSIPKPSDWWELKKILGFDDKYDKQVTTFVEKPIKFEQSLRITNWDRPSDTITGTGPEIHVNKERRLSVRETAILQSFPLEFEFTGSLNKMYLQVGNAVPPLLAQRVAESIKLNMENSSDADKC</sequence>
<evidence type="ECO:0000256" key="1">
    <source>
        <dbReference type="ARBA" id="ARBA00022603"/>
    </source>
</evidence>
<evidence type="ECO:0000256" key="3">
    <source>
        <dbReference type="ARBA" id="ARBA00022691"/>
    </source>
</evidence>
<dbReference type="GO" id="GO:0009307">
    <property type="term" value="P:DNA restriction-modification system"/>
    <property type="evidence" value="ECO:0007669"/>
    <property type="project" value="UniProtKB-KW"/>
</dbReference>
<dbReference type="RefSeq" id="WP_105134487.1">
    <property type="nucleotide sequence ID" value="NZ_JABTZM010000015.1"/>
</dbReference>
<dbReference type="PRINTS" id="PR00105">
    <property type="entry name" value="C5METTRFRASE"/>
</dbReference>
<dbReference type="EMBL" id="SSXP01000002">
    <property type="protein sequence ID" value="TII08800.1"/>
    <property type="molecule type" value="Genomic_DNA"/>
</dbReference>
<gene>
    <name evidence="8" type="ORF">FAJ34_01925</name>
</gene>
<dbReference type="CDD" id="cd00315">
    <property type="entry name" value="Cyt_C5_DNA_methylase"/>
    <property type="match status" value="1"/>
</dbReference>
<evidence type="ECO:0000256" key="4">
    <source>
        <dbReference type="ARBA" id="ARBA00022747"/>
    </source>
</evidence>
<reference evidence="8 9" key="1">
    <citation type="submission" date="2019-04" db="EMBL/GenBank/DDBJ databases">
        <title>Genome analysis of Streptococcus suis strain WUSS425.</title>
        <authorList>
            <person name="Chen H."/>
            <person name="Gao X."/>
            <person name="Wu Z."/>
        </authorList>
    </citation>
    <scope>NUCLEOTIDE SEQUENCE [LARGE SCALE GENOMIC DNA]</scope>
    <source>
        <strain evidence="8 9">WUSS425</strain>
    </source>
</reference>
<evidence type="ECO:0000313" key="9">
    <source>
        <dbReference type="Proteomes" id="UP000305768"/>
    </source>
</evidence>